<sequence>MQFATRLLVFAAMVLFGSKARPAPAAESFPLLNHAAPAFTRDSIDHRPISLSAYRGHVVLLNFWATWCGPCRLEIPRFMEWQQRYGTRGLQVLGVSIDDDQPPVDTYVRKTKLNYPVMMGDAKLGRLYGGVLGVPVTILIDRDGVIRARFEGEADLDAMEAKVGELLRKKRGR</sequence>
<accession>A0A1H5TTI9</accession>
<organism evidence="4 5">
    <name type="scientific">Bryocella elongata</name>
    <dbReference type="NCBI Taxonomy" id="863522"/>
    <lineage>
        <taxon>Bacteria</taxon>
        <taxon>Pseudomonadati</taxon>
        <taxon>Acidobacteriota</taxon>
        <taxon>Terriglobia</taxon>
        <taxon>Terriglobales</taxon>
        <taxon>Acidobacteriaceae</taxon>
        <taxon>Bryocella</taxon>
    </lineage>
</organism>
<keyword evidence="2" id="KW-0732">Signal</keyword>
<evidence type="ECO:0000313" key="5">
    <source>
        <dbReference type="Proteomes" id="UP000236728"/>
    </source>
</evidence>
<protein>
    <submittedName>
        <fullName evidence="4">Thiol-disulfide isomerase or thioredoxin</fullName>
    </submittedName>
</protein>
<evidence type="ECO:0000256" key="2">
    <source>
        <dbReference type="SAM" id="SignalP"/>
    </source>
</evidence>
<dbReference type="InterPro" id="IPR050553">
    <property type="entry name" value="Thioredoxin_ResA/DsbE_sf"/>
</dbReference>
<dbReference type="Pfam" id="PF00578">
    <property type="entry name" value="AhpC-TSA"/>
    <property type="match status" value="1"/>
</dbReference>
<feature type="chain" id="PRO_5009285384" evidence="2">
    <location>
        <begin position="26"/>
        <end position="173"/>
    </location>
</feature>
<evidence type="ECO:0000256" key="1">
    <source>
        <dbReference type="ARBA" id="ARBA00023284"/>
    </source>
</evidence>
<dbReference type="InterPro" id="IPR013766">
    <property type="entry name" value="Thioredoxin_domain"/>
</dbReference>
<dbReference type="PROSITE" id="PS00194">
    <property type="entry name" value="THIOREDOXIN_1"/>
    <property type="match status" value="1"/>
</dbReference>
<keyword evidence="5" id="KW-1185">Reference proteome</keyword>
<name>A0A1H5TTI9_9BACT</name>
<dbReference type="RefSeq" id="WP_160114980.1">
    <property type="nucleotide sequence ID" value="NZ_FNVA01000001.1"/>
</dbReference>
<dbReference type="PROSITE" id="PS51352">
    <property type="entry name" value="THIOREDOXIN_2"/>
    <property type="match status" value="1"/>
</dbReference>
<proteinExistence type="predicted"/>
<keyword evidence="1" id="KW-0676">Redox-active center</keyword>
<dbReference type="GO" id="GO:0016491">
    <property type="term" value="F:oxidoreductase activity"/>
    <property type="evidence" value="ECO:0007669"/>
    <property type="project" value="InterPro"/>
</dbReference>
<dbReference type="InterPro" id="IPR036249">
    <property type="entry name" value="Thioredoxin-like_sf"/>
</dbReference>
<gene>
    <name evidence="4" type="ORF">SAMN05421819_0715</name>
</gene>
<dbReference type="GO" id="GO:0016853">
    <property type="term" value="F:isomerase activity"/>
    <property type="evidence" value="ECO:0007669"/>
    <property type="project" value="UniProtKB-KW"/>
</dbReference>
<dbReference type="AlphaFoldDB" id="A0A1H5TTI9"/>
<dbReference type="CDD" id="cd02966">
    <property type="entry name" value="TlpA_like_family"/>
    <property type="match status" value="1"/>
</dbReference>
<dbReference type="EMBL" id="FNVA01000001">
    <property type="protein sequence ID" value="SEF65528.1"/>
    <property type="molecule type" value="Genomic_DNA"/>
</dbReference>
<dbReference type="GO" id="GO:0016209">
    <property type="term" value="F:antioxidant activity"/>
    <property type="evidence" value="ECO:0007669"/>
    <property type="project" value="InterPro"/>
</dbReference>
<keyword evidence="4" id="KW-0413">Isomerase</keyword>
<reference evidence="4 5" key="1">
    <citation type="submission" date="2016-10" db="EMBL/GenBank/DDBJ databases">
        <authorList>
            <person name="de Groot N.N."/>
        </authorList>
    </citation>
    <scope>NUCLEOTIDE SEQUENCE [LARGE SCALE GENOMIC DNA]</scope>
    <source>
        <strain evidence="4 5">DSM 22489</strain>
    </source>
</reference>
<dbReference type="Gene3D" id="3.40.30.10">
    <property type="entry name" value="Glutaredoxin"/>
    <property type="match status" value="1"/>
</dbReference>
<dbReference type="OrthoDB" id="25753at2"/>
<dbReference type="PANTHER" id="PTHR42852:SF13">
    <property type="entry name" value="PROTEIN DIPZ"/>
    <property type="match status" value="1"/>
</dbReference>
<dbReference type="PANTHER" id="PTHR42852">
    <property type="entry name" value="THIOL:DISULFIDE INTERCHANGE PROTEIN DSBE"/>
    <property type="match status" value="1"/>
</dbReference>
<evidence type="ECO:0000259" key="3">
    <source>
        <dbReference type="PROSITE" id="PS51352"/>
    </source>
</evidence>
<dbReference type="InterPro" id="IPR000866">
    <property type="entry name" value="AhpC/TSA"/>
</dbReference>
<dbReference type="InterPro" id="IPR017937">
    <property type="entry name" value="Thioredoxin_CS"/>
</dbReference>
<dbReference type="SUPFAM" id="SSF52833">
    <property type="entry name" value="Thioredoxin-like"/>
    <property type="match status" value="1"/>
</dbReference>
<feature type="signal peptide" evidence="2">
    <location>
        <begin position="1"/>
        <end position="25"/>
    </location>
</feature>
<feature type="domain" description="Thioredoxin" evidence="3">
    <location>
        <begin position="30"/>
        <end position="168"/>
    </location>
</feature>
<dbReference type="Proteomes" id="UP000236728">
    <property type="component" value="Unassembled WGS sequence"/>
</dbReference>
<evidence type="ECO:0000313" key="4">
    <source>
        <dbReference type="EMBL" id="SEF65528.1"/>
    </source>
</evidence>